<keyword evidence="5 10" id="KW-0547">Nucleotide-binding</keyword>
<dbReference type="AlphaFoldDB" id="A0A0U3FNU0"/>
<dbReference type="Proteomes" id="UP000065473">
    <property type="component" value="Chromosome"/>
</dbReference>
<dbReference type="RefSeq" id="WP_011277464.1">
    <property type="nucleotide sequence ID" value="NZ_BHWZ01000001.1"/>
</dbReference>
<dbReference type="GO" id="GO:0005737">
    <property type="term" value="C:cytoplasm"/>
    <property type="evidence" value="ECO:0007669"/>
    <property type="project" value="UniProtKB-SubCell"/>
</dbReference>
<dbReference type="SUPFAM" id="SSF52540">
    <property type="entry name" value="P-loop containing nucleoside triphosphate hydrolases"/>
    <property type="match status" value="1"/>
</dbReference>
<dbReference type="EC" id="2.7.4.25" evidence="10"/>
<evidence type="ECO:0000313" key="12">
    <source>
        <dbReference type="EMBL" id="ALU31832.1"/>
    </source>
</evidence>
<gene>
    <name evidence="10" type="primary">cmk</name>
    <name evidence="11" type="ORF">ATY89_03540</name>
    <name evidence="12" type="ORF">ATZ20_06565</name>
</gene>
<evidence type="ECO:0000256" key="6">
    <source>
        <dbReference type="ARBA" id="ARBA00022777"/>
    </source>
</evidence>
<dbReference type="CDD" id="cd02020">
    <property type="entry name" value="CMPK"/>
    <property type="match status" value="1"/>
</dbReference>
<protein>
    <recommendedName>
        <fullName evidence="10">Cytidylate kinase</fullName>
        <shortName evidence="10">CK</shortName>
        <ecNumber evidence="10">2.7.4.25</ecNumber>
    </recommendedName>
    <alternativeName>
        <fullName evidence="10">Cytidine monophosphate kinase</fullName>
        <shortName evidence="10">CMP kinase</shortName>
    </alternativeName>
</protein>
<evidence type="ECO:0000256" key="1">
    <source>
        <dbReference type="ARBA" id="ARBA00004496"/>
    </source>
</evidence>
<dbReference type="Pfam" id="PF13189">
    <property type="entry name" value="Cytidylate_kin2"/>
    <property type="match status" value="1"/>
</dbReference>
<dbReference type="OMA" id="FIFRDMA"/>
<reference evidence="13 14" key="1">
    <citation type="submission" date="2015-12" db="EMBL/GenBank/DDBJ databases">
        <title>A stable core within a dynamic pangenome in Sulfolobus acidocaldarius.</title>
        <authorList>
            <person name="Anderson R."/>
            <person name="Kouris A."/>
            <person name="Seward C."/>
            <person name="Campbell K."/>
            <person name="Whitaker R."/>
        </authorList>
    </citation>
    <scope>NUCLEOTIDE SEQUENCE [LARGE SCALE GENOMIC DNA]</scope>
    <source>
        <strain evidence="11 14">GG12-C01-09</strain>
        <strain evidence="12 13">NG05B_CO5_07</strain>
    </source>
</reference>
<dbReference type="GeneID" id="78440913"/>
<evidence type="ECO:0000256" key="8">
    <source>
        <dbReference type="ARBA" id="ARBA00047615"/>
    </source>
</evidence>
<feature type="binding site" evidence="10">
    <location>
        <begin position="7"/>
        <end position="15"/>
    </location>
    <ligand>
        <name>ATP</name>
        <dbReference type="ChEBI" id="CHEBI:30616"/>
    </ligand>
</feature>
<comment type="subcellular location">
    <subcellularLocation>
        <location evidence="1 10">Cytoplasm</location>
    </subcellularLocation>
</comment>
<evidence type="ECO:0000256" key="10">
    <source>
        <dbReference type="HAMAP-Rule" id="MF_00239"/>
    </source>
</evidence>
<evidence type="ECO:0000256" key="3">
    <source>
        <dbReference type="ARBA" id="ARBA00022490"/>
    </source>
</evidence>
<dbReference type="InterPro" id="IPR011892">
    <property type="entry name" value="Cyt_kin_arch"/>
</dbReference>
<keyword evidence="3 10" id="KW-0963">Cytoplasm</keyword>
<evidence type="ECO:0000313" key="13">
    <source>
        <dbReference type="Proteomes" id="UP000060043"/>
    </source>
</evidence>
<keyword evidence="6 10" id="KW-0418">Kinase</keyword>
<evidence type="ECO:0000256" key="4">
    <source>
        <dbReference type="ARBA" id="ARBA00022679"/>
    </source>
</evidence>
<name>A0A0U3FNU0_9CREN</name>
<dbReference type="GO" id="GO:0005524">
    <property type="term" value="F:ATP binding"/>
    <property type="evidence" value="ECO:0007669"/>
    <property type="project" value="UniProtKB-UniRule"/>
</dbReference>
<dbReference type="GeneID" id="14551091"/>
<evidence type="ECO:0000256" key="7">
    <source>
        <dbReference type="ARBA" id="ARBA00022840"/>
    </source>
</evidence>
<accession>A0A0U3FNU0</accession>
<organism evidence="11 14">
    <name type="scientific">Sulfolobus acidocaldarius</name>
    <dbReference type="NCBI Taxonomy" id="2285"/>
    <lineage>
        <taxon>Archaea</taxon>
        <taxon>Thermoproteota</taxon>
        <taxon>Thermoprotei</taxon>
        <taxon>Sulfolobales</taxon>
        <taxon>Sulfolobaceae</taxon>
        <taxon>Sulfolobus</taxon>
    </lineage>
</organism>
<dbReference type="OrthoDB" id="31096at2157"/>
<dbReference type="NCBIfam" id="TIGR02173">
    <property type="entry name" value="cyt_kin_arch"/>
    <property type="match status" value="1"/>
</dbReference>
<keyword evidence="7 10" id="KW-0067">ATP-binding</keyword>
<dbReference type="Gene3D" id="3.40.50.300">
    <property type="entry name" value="P-loop containing nucleotide triphosphate hydrolases"/>
    <property type="match status" value="1"/>
</dbReference>
<evidence type="ECO:0000256" key="9">
    <source>
        <dbReference type="ARBA" id="ARBA00048478"/>
    </source>
</evidence>
<evidence type="ECO:0000256" key="5">
    <source>
        <dbReference type="ARBA" id="ARBA00022741"/>
    </source>
</evidence>
<keyword evidence="4 10" id="KW-0808">Transferase</keyword>
<sequence length="182" mass="20696">MKIIISGPPGSGKSSVAKILSSKLSIKYVSAGLIFRDLAKRMNIDIVKLNKLAEDDFEIDKKIDLEMFKLIKSQDNVIIESHIGGWLFHNLSDLSIYLRAPLDVRAKRIASRDHISEDEAIIQIIKRERSHRERFLRYYGIDILDLSVFDLVINTSYLLPEDVADIILGVISRKNLHSALSH</sequence>
<comment type="catalytic activity">
    <reaction evidence="9 10">
        <text>CMP + ATP = CDP + ADP</text>
        <dbReference type="Rhea" id="RHEA:11600"/>
        <dbReference type="ChEBI" id="CHEBI:30616"/>
        <dbReference type="ChEBI" id="CHEBI:58069"/>
        <dbReference type="ChEBI" id="CHEBI:60377"/>
        <dbReference type="ChEBI" id="CHEBI:456216"/>
        <dbReference type="EC" id="2.7.4.25"/>
    </reaction>
</comment>
<dbReference type="STRING" id="1435377.SUSAZ_02570"/>
<dbReference type="GO" id="GO:0006220">
    <property type="term" value="P:pyrimidine nucleotide metabolic process"/>
    <property type="evidence" value="ECO:0007669"/>
    <property type="project" value="UniProtKB-UniRule"/>
</dbReference>
<comment type="catalytic activity">
    <reaction evidence="8 10">
        <text>dCMP + ATP = dCDP + ADP</text>
        <dbReference type="Rhea" id="RHEA:25094"/>
        <dbReference type="ChEBI" id="CHEBI:30616"/>
        <dbReference type="ChEBI" id="CHEBI:57566"/>
        <dbReference type="ChEBI" id="CHEBI:58593"/>
        <dbReference type="ChEBI" id="CHEBI:456216"/>
        <dbReference type="EC" id="2.7.4.25"/>
    </reaction>
</comment>
<dbReference type="HAMAP" id="MF_00239">
    <property type="entry name" value="Cytidyl_kinase_type2"/>
    <property type="match status" value="1"/>
</dbReference>
<comment type="similarity">
    <text evidence="2 10">Belongs to the cytidylate kinase family. Type 2 subfamily.</text>
</comment>
<dbReference type="SMR" id="A0A0U3FNU0"/>
<dbReference type="EMBL" id="CP013694">
    <property type="protein sequence ID" value="ALU29107.1"/>
    <property type="molecule type" value="Genomic_DNA"/>
</dbReference>
<dbReference type="InterPro" id="IPR027417">
    <property type="entry name" value="P-loop_NTPase"/>
</dbReference>
<dbReference type="InterPro" id="IPR011994">
    <property type="entry name" value="Cytidylate_kinase_dom"/>
</dbReference>
<dbReference type="PaxDb" id="1435377-SUSAZ_02570"/>
<dbReference type="EMBL" id="CP013695">
    <property type="protein sequence ID" value="ALU31832.1"/>
    <property type="molecule type" value="Genomic_DNA"/>
</dbReference>
<evidence type="ECO:0000256" key="2">
    <source>
        <dbReference type="ARBA" id="ARBA00011005"/>
    </source>
</evidence>
<proteinExistence type="inferred from homology"/>
<evidence type="ECO:0000313" key="11">
    <source>
        <dbReference type="EMBL" id="ALU29107.1"/>
    </source>
</evidence>
<dbReference type="Proteomes" id="UP000060043">
    <property type="component" value="Chromosome"/>
</dbReference>
<dbReference type="GO" id="GO:0036431">
    <property type="term" value="F:dCMP kinase activity"/>
    <property type="evidence" value="ECO:0007669"/>
    <property type="project" value="InterPro"/>
</dbReference>
<evidence type="ECO:0000313" key="14">
    <source>
        <dbReference type="Proteomes" id="UP000065473"/>
    </source>
</evidence>